<keyword evidence="2" id="KW-1185">Reference proteome</keyword>
<dbReference type="Proteomes" id="UP000183126">
    <property type="component" value="Chromosome I"/>
</dbReference>
<name>A0ABY0UPY9_9PSED</name>
<accession>A0ABY0UPY9</accession>
<evidence type="ECO:0000313" key="2">
    <source>
        <dbReference type="Proteomes" id="UP000183126"/>
    </source>
</evidence>
<protein>
    <submittedName>
        <fullName evidence="1">Uncharacterized protein</fullName>
    </submittedName>
</protein>
<organism evidence="1 2">
    <name type="scientific">Pseudomonas trivialis</name>
    <dbReference type="NCBI Taxonomy" id="200450"/>
    <lineage>
        <taxon>Bacteria</taxon>
        <taxon>Pseudomonadati</taxon>
        <taxon>Pseudomonadota</taxon>
        <taxon>Gammaproteobacteria</taxon>
        <taxon>Pseudomonadales</taxon>
        <taxon>Pseudomonadaceae</taxon>
        <taxon>Pseudomonas</taxon>
    </lineage>
</organism>
<sequence length="281" mass="30709">MLGLNVYFGRTDFSTAHTSIEPASRRNVAGLINALGVLGERLRQLSEHKGVRHGTTHPVNRLRITQAKMLGPGAVDIGRFIRGTAANIGIKPADIFTDFYQNHERNCVTISAIKAAMMRFGHNPHGIFKRVQVTATGFGIVMRDAYRLHISYAELEQAQKASDFKASRPNDVLINAQFLYAVSAKRAQLENNDGVGNQSYAAALASLNDGEYPGQALRRLGLKNYVAPATLEDFRQGAIGTVADSVHSMAVINGKLDDYGRASELRESDWSNRSAIGLKLL</sequence>
<reference evidence="1 2" key="1">
    <citation type="submission" date="2016-10" db="EMBL/GenBank/DDBJ databases">
        <authorList>
            <person name="Varghese N."/>
            <person name="Submissions S."/>
        </authorList>
    </citation>
    <scope>NUCLEOTIDE SEQUENCE [LARGE SCALE GENOMIC DNA]</scope>
    <source>
        <strain evidence="1 2">BS3111</strain>
    </source>
</reference>
<evidence type="ECO:0000313" key="1">
    <source>
        <dbReference type="EMBL" id="SDT01169.1"/>
    </source>
</evidence>
<dbReference type="EMBL" id="LT629760">
    <property type="protein sequence ID" value="SDT01169.1"/>
    <property type="molecule type" value="Genomic_DNA"/>
</dbReference>
<gene>
    <name evidence="1" type="ORF">SAMN04490205_4420</name>
</gene>
<proteinExistence type="predicted"/>